<dbReference type="PANTHER" id="PTHR30222:SF2">
    <property type="entry name" value="ABC TRANSPORTER SUBSTRATE-BINDING PROTEIN"/>
    <property type="match status" value="1"/>
</dbReference>
<accession>A0AAN1UP67</accession>
<evidence type="ECO:0000313" key="4">
    <source>
        <dbReference type="Proteomes" id="UP000267614"/>
    </source>
</evidence>
<dbReference type="Pfam" id="PF13416">
    <property type="entry name" value="SBP_bac_8"/>
    <property type="match status" value="1"/>
</dbReference>
<dbReference type="Proteomes" id="UP000267614">
    <property type="component" value="Chromosome"/>
</dbReference>
<gene>
    <name evidence="3" type="ORF">EFI48_06765</name>
</gene>
<sequence>MKYKSCLLMSAVAIASFGAQAKEISVISFGGANKDAQAKAYYQPFTKESGVNVIAGEYNGEMAKLKAMVETKSVSWDVVEVESSEVTRGCDEGFFEKLDYKVVGKKSELISGAASKCGVGFFVYSTVFAYNSKKVTTAPTSWTDFWDVKKNPGKRGMRKTAKYTLEAALLADGVAAKDIYSVLATPAGVDRAFKKLDELKPNIQWWEAGAQAPQYLISGDVVMSAAYNGRITNARNEGNTDLEIVWNGGLYEMEYWVIPKGTPNKDEAMKFIASTLLPERQVAYSKLIPYGPTRKSANTLVSAELASVLPSSEQNIKKAAAIDPAFWLDHGEELERRFNAWAAK</sequence>
<dbReference type="Gene3D" id="3.40.190.10">
    <property type="entry name" value="Periplasmic binding protein-like II"/>
    <property type="match status" value="2"/>
</dbReference>
<dbReference type="EMBL" id="CP033604">
    <property type="protein sequence ID" value="AYV36535.1"/>
    <property type="molecule type" value="Genomic_DNA"/>
</dbReference>
<dbReference type="InterPro" id="IPR006059">
    <property type="entry name" value="SBP"/>
</dbReference>
<dbReference type="AlphaFoldDB" id="A0AAN1UP67"/>
<evidence type="ECO:0000256" key="1">
    <source>
        <dbReference type="ARBA" id="ARBA00022729"/>
    </source>
</evidence>
<evidence type="ECO:0000256" key="2">
    <source>
        <dbReference type="SAM" id="SignalP"/>
    </source>
</evidence>
<proteinExistence type="predicted"/>
<dbReference type="RefSeq" id="WP_123172622.1">
    <property type="nucleotide sequence ID" value="NZ_JAOTPP010000033.1"/>
</dbReference>
<organism evidence="3 4">
    <name type="scientific">Aeromonas veronii</name>
    <dbReference type="NCBI Taxonomy" id="654"/>
    <lineage>
        <taxon>Bacteria</taxon>
        <taxon>Pseudomonadati</taxon>
        <taxon>Pseudomonadota</taxon>
        <taxon>Gammaproteobacteria</taxon>
        <taxon>Aeromonadales</taxon>
        <taxon>Aeromonadaceae</taxon>
        <taxon>Aeromonas</taxon>
    </lineage>
</organism>
<dbReference type="PANTHER" id="PTHR30222">
    <property type="entry name" value="SPERMIDINE/PUTRESCINE-BINDING PERIPLASMIC PROTEIN"/>
    <property type="match status" value="1"/>
</dbReference>
<reference evidence="3 4" key="1">
    <citation type="submission" date="2018-11" db="EMBL/GenBank/DDBJ databases">
        <title>Complete genome sequence of multidrug-resistant Aeromonas veronii strain MS-18-37.</title>
        <authorList>
            <person name="Abdelhamed H."/>
            <person name="Lawrence M."/>
            <person name="Waldbieser G."/>
        </authorList>
    </citation>
    <scope>NUCLEOTIDE SEQUENCE [LARGE SCALE GENOMIC DNA]</scope>
    <source>
        <strain evidence="3 4">MS-18-37</strain>
    </source>
</reference>
<dbReference type="SUPFAM" id="SSF53850">
    <property type="entry name" value="Periplasmic binding protein-like II"/>
    <property type="match status" value="1"/>
</dbReference>
<feature type="signal peptide" evidence="2">
    <location>
        <begin position="1"/>
        <end position="21"/>
    </location>
</feature>
<evidence type="ECO:0000313" key="3">
    <source>
        <dbReference type="EMBL" id="AYV36535.1"/>
    </source>
</evidence>
<name>A0AAN1UP67_AERVE</name>
<feature type="chain" id="PRO_5042849755" evidence="2">
    <location>
        <begin position="22"/>
        <end position="344"/>
    </location>
</feature>
<protein>
    <submittedName>
        <fullName evidence="3">ABC transporter substrate-binding protein</fullName>
    </submittedName>
</protein>
<keyword evidence="1 2" id="KW-0732">Signal</keyword>
<dbReference type="CDD" id="cd13589">
    <property type="entry name" value="PBP2_polyamine_RpCGA009"/>
    <property type="match status" value="1"/>
</dbReference>